<dbReference type="Pfam" id="PF20241">
    <property type="entry name" value="DUF6598"/>
    <property type="match status" value="1"/>
</dbReference>
<protein>
    <recommendedName>
        <fullName evidence="1">DUF6598 domain-containing protein</fullName>
    </recommendedName>
</protein>
<dbReference type="AlphaFoldDB" id="A0A835DWB8"/>
<reference evidence="2" key="1">
    <citation type="submission" date="2020-07" db="EMBL/GenBank/DDBJ databases">
        <title>Genome sequence and genetic diversity analysis of an under-domesticated orphan crop, white fonio (Digitaria exilis).</title>
        <authorList>
            <person name="Bennetzen J.L."/>
            <person name="Chen S."/>
            <person name="Ma X."/>
            <person name="Wang X."/>
            <person name="Yssel A.E.J."/>
            <person name="Chaluvadi S.R."/>
            <person name="Johnson M."/>
            <person name="Gangashetty P."/>
            <person name="Hamidou F."/>
            <person name="Sanogo M.D."/>
            <person name="Zwaenepoel A."/>
            <person name="Wallace J."/>
            <person name="Van De Peer Y."/>
            <person name="Van Deynze A."/>
        </authorList>
    </citation>
    <scope>NUCLEOTIDE SEQUENCE</scope>
    <source>
        <tissue evidence="2">Leaves</tissue>
    </source>
</reference>
<dbReference type="EMBL" id="JACEFO010002685">
    <property type="protein sequence ID" value="KAF8651321.1"/>
    <property type="molecule type" value="Genomic_DNA"/>
</dbReference>
<evidence type="ECO:0000259" key="1">
    <source>
        <dbReference type="Pfam" id="PF20241"/>
    </source>
</evidence>
<evidence type="ECO:0000313" key="3">
    <source>
        <dbReference type="Proteomes" id="UP000636709"/>
    </source>
</evidence>
<evidence type="ECO:0000313" key="2">
    <source>
        <dbReference type="EMBL" id="KAF8651321.1"/>
    </source>
</evidence>
<dbReference type="PANTHER" id="PTHR33065:SF88">
    <property type="entry name" value="OS11G0104220 PROTEIN"/>
    <property type="match status" value="1"/>
</dbReference>
<dbReference type="OrthoDB" id="691900at2759"/>
<dbReference type="InterPro" id="IPR046533">
    <property type="entry name" value="DUF6598"/>
</dbReference>
<dbReference type="Proteomes" id="UP000636709">
    <property type="component" value="Unassembled WGS sequence"/>
</dbReference>
<proteinExistence type="predicted"/>
<sequence length="150" mass="16539">MDFIFLETDLTIKCEGGRDKQLSKRLLQIDGRTFTQANIQSVTCASRLSTIEVKYAVVKTHTTGILHRIVLYDSKVGGVATSDGSGIIQLWRRVIAVCFIEKLIFTIGTQASNTGKQIIQFIPSLNGANQQVIYCGAIKLCLTVTWSVID</sequence>
<accession>A0A835DWB8</accession>
<gene>
    <name evidence="2" type="ORF">HU200_063577</name>
</gene>
<feature type="domain" description="DUF6598" evidence="1">
    <location>
        <begin position="59"/>
        <end position="144"/>
    </location>
</feature>
<dbReference type="PANTHER" id="PTHR33065">
    <property type="entry name" value="OS07G0486400 PROTEIN"/>
    <property type="match status" value="1"/>
</dbReference>
<organism evidence="2 3">
    <name type="scientific">Digitaria exilis</name>
    <dbReference type="NCBI Taxonomy" id="1010633"/>
    <lineage>
        <taxon>Eukaryota</taxon>
        <taxon>Viridiplantae</taxon>
        <taxon>Streptophyta</taxon>
        <taxon>Embryophyta</taxon>
        <taxon>Tracheophyta</taxon>
        <taxon>Spermatophyta</taxon>
        <taxon>Magnoliopsida</taxon>
        <taxon>Liliopsida</taxon>
        <taxon>Poales</taxon>
        <taxon>Poaceae</taxon>
        <taxon>PACMAD clade</taxon>
        <taxon>Panicoideae</taxon>
        <taxon>Panicodae</taxon>
        <taxon>Paniceae</taxon>
        <taxon>Anthephorinae</taxon>
        <taxon>Digitaria</taxon>
    </lineage>
</organism>
<keyword evidence="3" id="KW-1185">Reference proteome</keyword>
<comment type="caution">
    <text evidence="2">The sequence shown here is derived from an EMBL/GenBank/DDBJ whole genome shotgun (WGS) entry which is preliminary data.</text>
</comment>
<name>A0A835DWB8_9POAL</name>